<dbReference type="NCBIfam" id="TIGR01401">
    <property type="entry name" value="fliR_like_III"/>
    <property type="match status" value="1"/>
</dbReference>
<evidence type="ECO:0000313" key="9">
    <source>
        <dbReference type="Proteomes" id="UP000243096"/>
    </source>
</evidence>
<name>A0A2P5KAF2_9BURK</name>
<sequence>MNKLLEIYGEYHDAIHGYLAMLTLCSERAFILFFMFPPTADGVLQGVARNGVVLLFSSFIAYGQPAAFFESMSSLRFVEIFAREAVIGLALGFSASIVFWVAESAGTYIDDLTGYNNIQITNPARSEQNTPTGTLLMQIATVAFWILGGMPILLGVLYDSYNWWPITSRTPIAENILESFVLHQTDTLMQMTAKLATPIMFILLLVDLAFGFVAKSAQKLEVMQLSQPVKGALTVLILALFVGIFVEQVRGQLVLAGLSDYMRELAHEPR</sequence>
<feature type="transmembrane region" description="Helical" evidence="7">
    <location>
        <begin position="229"/>
        <end position="246"/>
    </location>
</feature>
<keyword evidence="5 7" id="KW-1133">Transmembrane helix</keyword>
<accession>A0A2P5KAF2</accession>
<dbReference type="GO" id="GO:0006605">
    <property type="term" value="P:protein targeting"/>
    <property type="evidence" value="ECO:0007669"/>
    <property type="project" value="UniProtKB-UniRule"/>
</dbReference>
<keyword evidence="9" id="KW-1185">Reference proteome</keyword>
<comment type="caution">
    <text evidence="8">The sequence shown here is derived from an EMBL/GenBank/DDBJ whole genome shotgun (WGS) entry which is preliminary data.</text>
</comment>
<dbReference type="GO" id="GO:0005886">
    <property type="term" value="C:plasma membrane"/>
    <property type="evidence" value="ECO:0007669"/>
    <property type="project" value="UniProtKB-SubCell"/>
</dbReference>
<evidence type="ECO:0000256" key="7">
    <source>
        <dbReference type="RuleBase" id="RU362072"/>
    </source>
</evidence>
<evidence type="ECO:0000256" key="5">
    <source>
        <dbReference type="ARBA" id="ARBA00022989"/>
    </source>
</evidence>
<dbReference type="PANTHER" id="PTHR30065:SF1">
    <property type="entry name" value="SURFACE PRESENTATION OF ANTIGENS PROTEIN SPAR"/>
    <property type="match status" value="1"/>
</dbReference>
<keyword evidence="3 7" id="KW-1003">Cell membrane</keyword>
<dbReference type="InterPro" id="IPR006304">
    <property type="entry name" value="T3SS_SpaR/YscT"/>
</dbReference>
<dbReference type="InterPro" id="IPR002010">
    <property type="entry name" value="T3SS_IM_R"/>
</dbReference>
<dbReference type="AlphaFoldDB" id="A0A2P5KAF2"/>
<evidence type="ECO:0000256" key="1">
    <source>
        <dbReference type="ARBA" id="ARBA00004651"/>
    </source>
</evidence>
<keyword evidence="6 7" id="KW-0472">Membrane</keyword>
<dbReference type="Pfam" id="PF01311">
    <property type="entry name" value="Bac_export_1"/>
    <property type="match status" value="1"/>
</dbReference>
<dbReference type="RefSeq" id="WP_104077373.1">
    <property type="nucleotide sequence ID" value="NZ_CP062179.1"/>
</dbReference>
<comment type="subcellular location">
    <subcellularLocation>
        <location evidence="1 7">Cell membrane</location>
        <topology evidence="1 7">Multi-pass membrane protein</topology>
    </subcellularLocation>
</comment>
<proteinExistence type="inferred from homology"/>
<dbReference type="EMBL" id="PRDW01000006">
    <property type="protein sequence ID" value="PPB83696.1"/>
    <property type="molecule type" value="Genomic_DNA"/>
</dbReference>
<feature type="transmembrane region" description="Helical" evidence="7">
    <location>
        <begin position="15"/>
        <end position="35"/>
    </location>
</feature>
<gene>
    <name evidence="8" type="ORF">B0O95_10687</name>
</gene>
<comment type="similarity">
    <text evidence="2 7">Belongs to the FliR/MopE/SpaR family.</text>
</comment>
<evidence type="ECO:0000256" key="6">
    <source>
        <dbReference type="ARBA" id="ARBA00023136"/>
    </source>
</evidence>
<evidence type="ECO:0000313" key="8">
    <source>
        <dbReference type="EMBL" id="PPB83696.1"/>
    </source>
</evidence>
<dbReference type="OrthoDB" id="9153610at2"/>
<feature type="transmembrane region" description="Helical" evidence="7">
    <location>
        <begin position="135"/>
        <end position="158"/>
    </location>
</feature>
<dbReference type="PRINTS" id="PR00953">
    <property type="entry name" value="TYPE3IMRPROT"/>
</dbReference>
<keyword evidence="4 7" id="KW-0812">Transmembrane</keyword>
<feature type="transmembrane region" description="Helical" evidence="7">
    <location>
        <begin position="47"/>
        <end position="68"/>
    </location>
</feature>
<feature type="transmembrane region" description="Helical" evidence="7">
    <location>
        <begin position="80"/>
        <end position="102"/>
    </location>
</feature>
<dbReference type="Proteomes" id="UP000243096">
    <property type="component" value="Unassembled WGS sequence"/>
</dbReference>
<feature type="transmembrane region" description="Helical" evidence="7">
    <location>
        <begin position="195"/>
        <end position="217"/>
    </location>
</feature>
<evidence type="ECO:0000256" key="3">
    <source>
        <dbReference type="ARBA" id="ARBA00022475"/>
    </source>
</evidence>
<evidence type="ECO:0000256" key="4">
    <source>
        <dbReference type="ARBA" id="ARBA00022692"/>
    </source>
</evidence>
<evidence type="ECO:0000256" key="2">
    <source>
        <dbReference type="ARBA" id="ARBA00009772"/>
    </source>
</evidence>
<dbReference type="PANTHER" id="PTHR30065">
    <property type="entry name" value="FLAGELLAR BIOSYNTHETIC PROTEIN FLIR"/>
    <property type="match status" value="1"/>
</dbReference>
<protein>
    <submittedName>
        <fullName evidence="8">Type III secretion protein T</fullName>
    </submittedName>
</protein>
<reference evidence="8 9" key="1">
    <citation type="submission" date="2018-01" db="EMBL/GenBank/DDBJ databases">
        <title>Genomic Encyclopedia of Type Strains, Phase III (KMG-III): the genomes of soil and plant-associated and newly described type strains.</title>
        <authorList>
            <person name="Whitman W."/>
        </authorList>
    </citation>
    <scope>NUCLEOTIDE SEQUENCE [LARGE SCALE GENOMIC DNA]</scope>
    <source>
        <strain evidence="8 9">HKI456</strain>
    </source>
</reference>
<organism evidence="8 9">
    <name type="scientific">Mycetohabitans endofungorum</name>
    <dbReference type="NCBI Taxonomy" id="417203"/>
    <lineage>
        <taxon>Bacteria</taxon>
        <taxon>Pseudomonadati</taxon>
        <taxon>Pseudomonadota</taxon>
        <taxon>Betaproteobacteria</taxon>
        <taxon>Burkholderiales</taxon>
        <taxon>Burkholderiaceae</taxon>
        <taxon>Mycetohabitans</taxon>
    </lineage>
</organism>